<accession>A0A5N5ZR63</accession>
<keyword evidence="3" id="KW-1185">Reference proteome</keyword>
<sequence>MTTTETRRAGTAGPADEPFASLPLDDWAETKETLHRLLQVVGKIRLAASPQRNHWWNVPFHVTGRGLTTRPMGQVDGNPIFTIDFDLVAHVLLIATLDGRQLSFPLAGESVADFYRRVLAGLGDLGVRVEIDQPHPFDLPDLDRPFDQDTEHRAYDRAQVGRYWRLLSQVNLLLEEFAARFSGKVSPVHHFWHTMDIAHTRFGERRIDQAPEVSRVAREAYSREVISFGFWFGDETVPEPAFYAYTAPEPASLAKEPLAPDPARWVTREANGHLAVLTLDDARAQGDARAAALRFYESAYQAGARQAGWDIEALACPGGITDPVRSAPRHG</sequence>
<proteinExistence type="predicted"/>
<gene>
    <name evidence="2" type="ORF">FH607_029345</name>
</gene>
<evidence type="ECO:0000313" key="3">
    <source>
        <dbReference type="Proteomes" id="UP000314251"/>
    </source>
</evidence>
<protein>
    <recommendedName>
        <fullName evidence="4">Ava_C0101 and related proteins</fullName>
    </recommendedName>
</protein>
<dbReference type="Pfam" id="PF19459">
    <property type="entry name" value="DUF5996"/>
    <property type="match status" value="1"/>
</dbReference>
<evidence type="ECO:0000313" key="2">
    <source>
        <dbReference type="EMBL" id="KAB8158382.1"/>
    </source>
</evidence>
<dbReference type="EMBL" id="VDLY02000028">
    <property type="protein sequence ID" value="KAB8158382.1"/>
    <property type="molecule type" value="Genomic_DNA"/>
</dbReference>
<dbReference type="Proteomes" id="UP000314251">
    <property type="component" value="Unassembled WGS sequence"/>
</dbReference>
<dbReference type="AlphaFoldDB" id="A0A5N5ZR63"/>
<organism evidence="2 3">
    <name type="scientific">Streptomyces mimosae</name>
    <dbReference type="NCBI Taxonomy" id="2586635"/>
    <lineage>
        <taxon>Bacteria</taxon>
        <taxon>Bacillati</taxon>
        <taxon>Actinomycetota</taxon>
        <taxon>Actinomycetes</taxon>
        <taxon>Kitasatosporales</taxon>
        <taxon>Streptomycetaceae</taxon>
        <taxon>Streptomyces</taxon>
    </lineage>
</organism>
<evidence type="ECO:0008006" key="4">
    <source>
        <dbReference type="Google" id="ProtNLM"/>
    </source>
</evidence>
<name>A0A5N5ZR63_9ACTN</name>
<comment type="caution">
    <text evidence="2">The sequence shown here is derived from an EMBL/GenBank/DDBJ whole genome shotgun (WGS) entry which is preliminary data.</text>
</comment>
<evidence type="ECO:0000256" key="1">
    <source>
        <dbReference type="SAM" id="MobiDB-lite"/>
    </source>
</evidence>
<dbReference type="OrthoDB" id="9800945at2"/>
<reference evidence="2" key="1">
    <citation type="submission" date="2019-10" db="EMBL/GenBank/DDBJ databases">
        <title>Nonomuraea sp. nov., isolated from Phyllanthus amarus.</title>
        <authorList>
            <person name="Klykleung N."/>
            <person name="Tanasupawat S."/>
        </authorList>
    </citation>
    <scope>NUCLEOTIDE SEQUENCE [LARGE SCALE GENOMIC DNA]</scope>
    <source>
        <strain evidence="2">3MP-10</strain>
    </source>
</reference>
<dbReference type="InterPro" id="IPR046038">
    <property type="entry name" value="DUF5996"/>
</dbReference>
<feature type="region of interest" description="Disordered" evidence="1">
    <location>
        <begin position="1"/>
        <end position="21"/>
    </location>
</feature>
<dbReference type="RefSeq" id="WP_139675295.1">
    <property type="nucleotide sequence ID" value="NZ_VDLY02000028.1"/>
</dbReference>